<dbReference type="AlphaFoldDB" id="A0A3P8CZM4"/>
<dbReference type="InterPro" id="IPR051709">
    <property type="entry name" value="Ub-ligase/GTPase-reg"/>
</dbReference>
<dbReference type="PANTHER" id="PTHR45622">
    <property type="entry name" value="UBIQUITIN-PROTEIN LIGASE E3A-RELATED"/>
    <property type="match status" value="1"/>
</dbReference>
<dbReference type="Gene3D" id="3.90.1750.10">
    <property type="entry name" value="Hect, E3 ligase catalytic domains"/>
    <property type="match status" value="1"/>
</dbReference>
<keyword evidence="6" id="KW-1185">Reference proteome</keyword>
<dbReference type="GO" id="GO:2000058">
    <property type="term" value="P:regulation of ubiquitin-dependent protein catabolic process"/>
    <property type="evidence" value="ECO:0007669"/>
    <property type="project" value="TreeGrafter"/>
</dbReference>
<accession>A0A3P8CZM4</accession>
<evidence type="ECO:0000256" key="2">
    <source>
        <dbReference type="ARBA" id="ARBA00022786"/>
    </source>
</evidence>
<dbReference type="GO" id="GO:0061630">
    <property type="term" value="F:ubiquitin protein ligase activity"/>
    <property type="evidence" value="ECO:0007669"/>
    <property type="project" value="TreeGrafter"/>
</dbReference>
<dbReference type="InterPro" id="IPR000569">
    <property type="entry name" value="HECT_dom"/>
</dbReference>
<dbReference type="PROSITE" id="PS50237">
    <property type="entry name" value="HECT"/>
    <property type="match status" value="1"/>
</dbReference>
<evidence type="ECO:0000256" key="3">
    <source>
        <dbReference type="PROSITE-ProRule" id="PRU00104"/>
    </source>
</evidence>
<evidence type="ECO:0000256" key="1">
    <source>
        <dbReference type="ARBA" id="ARBA00022737"/>
    </source>
</evidence>
<gene>
    <name evidence="5" type="ORF">SMTD_LOCUS3258</name>
</gene>
<dbReference type="Proteomes" id="UP000269396">
    <property type="component" value="Unassembled WGS sequence"/>
</dbReference>
<dbReference type="PANTHER" id="PTHR45622:SF60">
    <property type="entry name" value="UBIQUITIN-PROTEIN LIGASE E3A"/>
    <property type="match status" value="1"/>
</dbReference>
<organism evidence="5 6">
    <name type="scientific">Schistosoma mattheei</name>
    <dbReference type="NCBI Taxonomy" id="31246"/>
    <lineage>
        <taxon>Eukaryota</taxon>
        <taxon>Metazoa</taxon>
        <taxon>Spiralia</taxon>
        <taxon>Lophotrochozoa</taxon>
        <taxon>Platyhelminthes</taxon>
        <taxon>Trematoda</taxon>
        <taxon>Digenea</taxon>
        <taxon>Strigeidida</taxon>
        <taxon>Schistosomatoidea</taxon>
        <taxon>Schistosomatidae</taxon>
        <taxon>Schistosoma</taxon>
    </lineage>
</organism>
<name>A0A3P8CZM4_9TREM</name>
<dbReference type="InterPro" id="IPR035983">
    <property type="entry name" value="Hect_E3_ubiquitin_ligase"/>
</dbReference>
<reference evidence="5 6" key="1">
    <citation type="submission" date="2018-11" db="EMBL/GenBank/DDBJ databases">
        <authorList>
            <consortium name="Pathogen Informatics"/>
        </authorList>
    </citation>
    <scope>NUCLEOTIDE SEQUENCE [LARGE SCALE GENOMIC DNA]</scope>
    <source>
        <strain>Denwood</strain>
        <strain evidence="6">Zambia</strain>
    </source>
</reference>
<dbReference type="SUPFAM" id="SSF56204">
    <property type="entry name" value="Hect, E3 ligase catalytic domain"/>
    <property type="match status" value="1"/>
</dbReference>
<feature type="domain" description="HECT" evidence="4">
    <location>
        <begin position="8"/>
        <end position="136"/>
    </location>
</feature>
<keyword evidence="2 3" id="KW-0833">Ubl conjugation pathway</keyword>
<keyword evidence="1" id="KW-0677">Repeat</keyword>
<dbReference type="Pfam" id="PF00632">
    <property type="entry name" value="HECT"/>
    <property type="match status" value="1"/>
</dbReference>
<dbReference type="GO" id="GO:0005829">
    <property type="term" value="C:cytosol"/>
    <property type="evidence" value="ECO:0007669"/>
    <property type="project" value="TreeGrafter"/>
</dbReference>
<dbReference type="GO" id="GO:0000209">
    <property type="term" value="P:protein polyubiquitination"/>
    <property type="evidence" value="ECO:0007669"/>
    <property type="project" value="TreeGrafter"/>
</dbReference>
<comment type="caution">
    <text evidence="3">Lacks conserved residue(s) required for the propagation of feature annotation.</text>
</comment>
<protein>
    <recommendedName>
        <fullName evidence="4">HECT domain-containing protein</fullName>
    </recommendedName>
</protein>
<dbReference type="EMBL" id="UZAL01005559">
    <property type="protein sequence ID" value="VDO93588.1"/>
    <property type="molecule type" value="Genomic_DNA"/>
</dbReference>
<sequence>MEIACMENPGDFKKQLLIEFDGEQGIDEGGLSKEFFQLIIERIFNPDYGKQISTFHQGMFVLDEETQNYWFNPVPLDDMEREYCLIGTLLGLAIYNDVILDINFPSVLYRKLVGKLGTFEDLFDARPVRIFHIIYLSNINWPIFKFRLMIY</sequence>
<evidence type="ECO:0000313" key="6">
    <source>
        <dbReference type="Proteomes" id="UP000269396"/>
    </source>
</evidence>
<proteinExistence type="predicted"/>
<evidence type="ECO:0000259" key="4">
    <source>
        <dbReference type="PROSITE" id="PS50237"/>
    </source>
</evidence>
<evidence type="ECO:0000313" key="5">
    <source>
        <dbReference type="EMBL" id="VDO93588.1"/>
    </source>
</evidence>